<dbReference type="Proteomes" id="UP000289703">
    <property type="component" value="Unassembled WGS sequence"/>
</dbReference>
<dbReference type="RefSeq" id="WP_129255653.1">
    <property type="nucleotide sequence ID" value="NZ_SAXA01000021.1"/>
</dbReference>
<dbReference type="InterPro" id="IPR028366">
    <property type="entry name" value="PhoU"/>
</dbReference>
<evidence type="ECO:0000313" key="4">
    <source>
        <dbReference type="Proteomes" id="UP000289703"/>
    </source>
</evidence>
<evidence type="ECO:0000259" key="2">
    <source>
        <dbReference type="Pfam" id="PF01895"/>
    </source>
</evidence>
<dbReference type="NCBIfam" id="TIGR02135">
    <property type="entry name" value="phoU_full"/>
    <property type="match status" value="1"/>
</dbReference>
<dbReference type="GO" id="GO:0030643">
    <property type="term" value="P:intracellular phosphate ion homeostasis"/>
    <property type="evidence" value="ECO:0007669"/>
    <property type="project" value="InterPro"/>
</dbReference>
<dbReference type="PANTHER" id="PTHR42930:SF3">
    <property type="entry name" value="PHOSPHATE-SPECIFIC TRANSPORT SYSTEM ACCESSORY PROTEIN PHOU"/>
    <property type="match status" value="1"/>
</dbReference>
<sequence length="229" mass="26648">MSIKKDKKFEGINKDFHKMKSILYQQFDTLEDVILEGLETISEKALEQFSKNEKSLDQLELKMSHNIIQTIGLQQPMASELRQLISYLRMLGDMERIGDQLNNILHFFKELNPKQLPENQKESIHSMYDMSLIMVRKALDSFENEDHETAIWTIKNDEVVDDMQRKLISRMLRKSTPPNVALQDVTNILNFGSILNSIERIADNATNIAEASIYYQDGTDLRHKDLKED</sequence>
<dbReference type="OrthoDB" id="9814256at2"/>
<dbReference type="EMBL" id="SAXA01000021">
    <property type="protein sequence ID" value="RXQ87821.1"/>
    <property type="molecule type" value="Genomic_DNA"/>
</dbReference>
<evidence type="ECO:0000313" key="3">
    <source>
        <dbReference type="EMBL" id="RXQ87821.1"/>
    </source>
</evidence>
<dbReference type="GO" id="GO:0045936">
    <property type="term" value="P:negative regulation of phosphate metabolic process"/>
    <property type="evidence" value="ECO:0007669"/>
    <property type="project" value="InterPro"/>
</dbReference>
<gene>
    <name evidence="3" type="primary">phoU</name>
    <name evidence="3" type="ORF">EO244_15795</name>
</gene>
<dbReference type="InterPro" id="IPR038078">
    <property type="entry name" value="PhoU-like_sf"/>
</dbReference>
<dbReference type="Pfam" id="PF01895">
    <property type="entry name" value="PhoU"/>
    <property type="match status" value="2"/>
</dbReference>
<dbReference type="InterPro" id="IPR026022">
    <property type="entry name" value="PhoU_dom"/>
</dbReference>
<comment type="similarity">
    <text evidence="1">Belongs to the PhoU family.</text>
</comment>
<evidence type="ECO:0000256" key="1">
    <source>
        <dbReference type="ARBA" id="ARBA00008107"/>
    </source>
</evidence>
<dbReference type="SUPFAM" id="SSF109755">
    <property type="entry name" value="PhoU-like"/>
    <property type="match status" value="1"/>
</dbReference>
<protein>
    <submittedName>
        <fullName evidence="3">Phosphate signaling complex protein PhoU</fullName>
    </submittedName>
</protein>
<feature type="domain" description="PhoU" evidence="2">
    <location>
        <begin position="124"/>
        <end position="211"/>
    </location>
</feature>
<organism evidence="3 4">
    <name type="scientific">Ancylomarina salipaludis</name>
    <dbReference type="NCBI Taxonomy" id="2501299"/>
    <lineage>
        <taxon>Bacteria</taxon>
        <taxon>Pseudomonadati</taxon>
        <taxon>Bacteroidota</taxon>
        <taxon>Bacteroidia</taxon>
        <taxon>Marinilabiliales</taxon>
        <taxon>Marinifilaceae</taxon>
        <taxon>Ancylomarina</taxon>
    </lineage>
</organism>
<dbReference type="Gene3D" id="1.20.58.220">
    <property type="entry name" value="Phosphate transport system protein phou homolog 2, domain 2"/>
    <property type="match status" value="1"/>
</dbReference>
<dbReference type="AlphaFoldDB" id="A0A4Q1JHU9"/>
<name>A0A4Q1JHU9_9BACT</name>
<dbReference type="PANTHER" id="PTHR42930">
    <property type="entry name" value="PHOSPHATE-SPECIFIC TRANSPORT SYSTEM ACCESSORY PROTEIN PHOU"/>
    <property type="match status" value="1"/>
</dbReference>
<reference evidence="3 4" key="1">
    <citation type="submission" date="2019-01" db="EMBL/GenBank/DDBJ databases">
        <title>Ancylomarina salipaludis sp. nov., isolated from a salt marsh.</title>
        <authorList>
            <person name="Yoon J.-H."/>
        </authorList>
    </citation>
    <scope>NUCLEOTIDE SEQUENCE [LARGE SCALE GENOMIC DNA]</scope>
    <source>
        <strain evidence="3 4">SHSM-M15</strain>
    </source>
</reference>
<feature type="domain" description="PhoU" evidence="2">
    <location>
        <begin position="19"/>
        <end position="105"/>
    </location>
</feature>
<accession>A0A4Q1JHU9</accession>
<keyword evidence="4" id="KW-1185">Reference proteome</keyword>
<proteinExistence type="inferred from homology"/>
<comment type="caution">
    <text evidence="3">The sequence shown here is derived from an EMBL/GenBank/DDBJ whole genome shotgun (WGS) entry which is preliminary data.</text>
</comment>